<evidence type="ECO:0000256" key="2">
    <source>
        <dbReference type="ARBA" id="ARBA00022884"/>
    </source>
</evidence>
<dbReference type="PROSITE" id="PS50102">
    <property type="entry name" value="RRM"/>
    <property type="match status" value="1"/>
</dbReference>
<sequence>MSDLGLGFLNPQFVPPQNEFLLHLLIDFPNLELGNSCNEFDIINSTKLDEEIFNHYSSVMLLPKSFDGKDQTKPTPIIRMRGLPYSAGKDDIIDFFKNFTLSDESVHIVLNFDGRPNGEAFVEFANVDDAKEALAKDRMTLGNRYVELFQSSLEELNEALSRGR</sequence>
<evidence type="ECO:0000256" key="1">
    <source>
        <dbReference type="ARBA" id="ARBA00022737"/>
    </source>
</evidence>
<evidence type="ECO:0000259" key="4">
    <source>
        <dbReference type="PROSITE" id="PS50102"/>
    </source>
</evidence>
<evidence type="ECO:0000313" key="5">
    <source>
        <dbReference type="EMBL" id="GER55061.1"/>
    </source>
</evidence>
<dbReference type="Gene3D" id="3.30.70.330">
    <property type="match status" value="1"/>
</dbReference>
<accession>A0A5A7REI0</accession>
<dbReference type="OrthoDB" id="431068at2759"/>
<reference evidence="6" key="1">
    <citation type="journal article" date="2019" name="Curr. Biol.">
        <title>Genome Sequence of Striga asiatica Provides Insight into the Evolution of Plant Parasitism.</title>
        <authorList>
            <person name="Yoshida S."/>
            <person name="Kim S."/>
            <person name="Wafula E.K."/>
            <person name="Tanskanen J."/>
            <person name="Kim Y.M."/>
            <person name="Honaas L."/>
            <person name="Yang Z."/>
            <person name="Spallek T."/>
            <person name="Conn C.E."/>
            <person name="Ichihashi Y."/>
            <person name="Cheong K."/>
            <person name="Cui S."/>
            <person name="Der J.P."/>
            <person name="Gundlach H."/>
            <person name="Jiao Y."/>
            <person name="Hori C."/>
            <person name="Ishida J.K."/>
            <person name="Kasahara H."/>
            <person name="Kiba T."/>
            <person name="Kim M.S."/>
            <person name="Koo N."/>
            <person name="Laohavisit A."/>
            <person name="Lee Y.H."/>
            <person name="Lumba S."/>
            <person name="McCourt P."/>
            <person name="Mortimer J.C."/>
            <person name="Mutuku J.M."/>
            <person name="Nomura T."/>
            <person name="Sasaki-Sekimoto Y."/>
            <person name="Seto Y."/>
            <person name="Wang Y."/>
            <person name="Wakatake T."/>
            <person name="Sakakibara H."/>
            <person name="Demura T."/>
            <person name="Yamaguchi S."/>
            <person name="Yoneyama K."/>
            <person name="Manabe R.I."/>
            <person name="Nelson D.C."/>
            <person name="Schulman A.H."/>
            <person name="Timko M.P."/>
            <person name="dePamphilis C.W."/>
            <person name="Choi D."/>
            <person name="Shirasu K."/>
        </authorList>
    </citation>
    <scope>NUCLEOTIDE SEQUENCE [LARGE SCALE GENOMIC DNA]</scope>
    <source>
        <strain evidence="6">cv. UVA1</strain>
    </source>
</reference>
<organism evidence="5 6">
    <name type="scientific">Striga asiatica</name>
    <name type="common">Asiatic witchweed</name>
    <name type="synonym">Buchnera asiatica</name>
    <dbReference type="NCBI Taxonomy" id="4170"/>
    <lineage>
        <taxon>Eukaryota</taxon>
        <taxon>Viridiplantae</taxon>
        <taxon>Streptophyta</taxon>
        <taxon>Embryophyta</taxon>
        <taxon>Tracheophyta</taxon>
        <taxon>Spermatophyta</taxon>
        <taxon>Magnoliopsida</taxon>
        <taxon>eudicotyledons</taxon>
        <taxon>Gunneridae</taxon>
        <taxon>Pentapetalae</taxon>
        <taxon>asterids</taxon>
        <taxon>lamiids</taxon>
        <taxon>Lamiales</taxon>
        <taxon>Orobanchaceae</taxon>
        <taxon>Buchnereae</taxon>
        <taxon>Striga</taxon>
    </lineage>
</organism>
<dbReference type="AlphaFoldDB" id="A0A5A7REI0"/>
<dbReference type="CDD" id="cd12254">
    <property type="entry name" value="RRM_hnRNPH_ESRPs_RBM12_like"/>
    <property type="match status" value="1"/>
</dbReference>
<dbReference type="InterPro" id="IPR000504">
    <property type="entry name" value="RRM_dom"/>
</dbReference>
<name>A0A5A7REI0_STRAF</name>
<evidence type="ECO:0000313" key="6">
    <source>
        <dbReference type="Proteomes" id="UP000325081"/>
    </source>
</evidence>
<dbReference type="Pfam" id="PF00076">
    <property type="entry name" value="RRM_1"/>
    <property type="match status" value="1"/>
</dbReference>
<dbReference type="SUPFAM" id="SSF54928">
    <property type="entry name" value="RNA-binding domain, RBD"/>
    <property type="match status" value="1"/>
</dbReference>
<dbReference type="Proteomes" id="UP000325081">
    <property type="component" value="Unassembled WGS sequence"/>
</dbReference>
<gene>
    <name evidence="5" type="ORF">STAS_32703</name>
</gene>
<dbReference type="InterPro" id="IPR012677">
    <property type="entry name" value="Nucleotide-bd_a/b_plait_sf"/>
</dbReference>
<dbReference type="InterPro" id="IPR050666">
    <property type="entry name" value="ESRP"/>
</dbReference>
<dbReference type="GO" id="GO:0003723">
    <property type="term" value="F:RNA binding"/>
    <property type="evidence" value="ECO:0007669"/>
    <property type="project" value="UniProtKB-UniRule"/>
</dbReference>
<feature type="domain" description="RRM" evidence="4">
    <location>
        <begin position="76"/>
        <end position="164"/>
    </location>
</feature>
<keyword evidence="1" id="KW-0677">Repeat</keyword>
<evidence type="ECO:0000256" key="3">
    <source>
        <dbReference type="PROSITE-ProRule" id="PRU00176"/>
    </source>
</evidence>
<comment type="caution">
    <text evidence="5">The sequence shown here is derived from an EMBL/GenBank/DDBJ whole genome shotgun (WGS) entry which is preliminary data.</text>
</comment>
<keyword evidence="2 3" id="KW-0694">RNA-binding</keyword>
<dbReference type="SMART" id="SM00360">
    <property type="entry name" value="RRM"/>
    <property type="match status" value="1"/>
</dbReference>
<dbReference type="EMBL" id="BKCP01011625">
    <property type="protein sequence ID" value="GER55061.1"/>
    <property type="molecule type" value="Genomic_DNA"/>
</dbReference>
<dbReference type="PANTHER" id="PTHR13976">
    <property type="entry name" value="HETEROGENEOUS NUCLEAR RIBONUCLEOPROTEIN-RELATED"/>
    <property type="match status" value="1"/>
</dbReference>
<dbReference type="InterPro" id="IPR035979">
    <property type="entry name" value="RBD_domain_sf"/>
</dbReference>
<keyword evidence="6" id="KW-1185">Reference proteome</keyword>
<protein>
    <submittedName>
        <fullName evidence="5">RNA-binding (RRM/RBD/RNP motifs) family protein</fullName>
    </submittedName>
</protein>
<proteinExistence type="predicted"/>